<evidence type="ECO:0008006" key="4">
    <source>
        <dbReference type="Google" id="ProtNLM"/>
    </source>
</evidence>
<feature type="compositionally biased region" description="Acidic residues" evidence="1">
    <location>
        <begin position="77"/>
        <end position="95"/>
    </location>
</feature>
<gene>
    <name evidence="2" type="ORF">ACFFQA_01625</name>
</gene>
<feature type="compositionally biased region" description="Acidic residues" evidence="1">
    <location>
        <begin position="53"/>
        <end position="65"/>
    </location>
</feature>
<feature type="compositionally biased region" description="Basic and acidic residues" evidence="1">
    <location>
        <begin position="27"/>
        <end position="52"/>
    </location>
</feature>
<dbReference type="EMBL" id="JBHLZU010000002">
    <property type="protein sequence ID" value="MFB9902629.1"/>
    <property type="molecule type" value="Genomic_DNA"/>
</dbReference>
<protein>
    <recommendedName>
        <fullName evidence="4">DUF5709 domain-containing protein</fullName>
    </recommendedName>
</protein>
<reference evidence="2 3" key="1">
    <citation type="submission" date="2024-09" db="EMBL/GenBank/DDBJ databases">
        <authorList>
            <person name="Sun Q."/>
            <person name="Mori K."/>
        </authorList>
    </citation>
    <scope>NUCLEOTIDE SEQUENCE [LARGE SCALE GENOMIC DNA]</scope>
    <source>
        <strain evidence="2 3">TBRC 7907</strain>
    </source>
</reference>
<evidence type="ECO:0000313" key="2">
    <source>
        <dbReference type="EMBL" id="MFB9902629.1"/>
    </source>
</evidence>
<accession>A0ABV5ZRD1</accession>
<evidence type="ECO:0000313" key="3">
    <source>
        <dbReference type="Proteomes" id="UP001589693"/>
    </source>
</evidence>
<feature type="region of interest" description="Disordered" evidence="1">
    <location>
        <begin position="1"/>
        <end position="140"/>
    </location>
</feature>
<sequence length="140" mass="15777">MDMPELPAEELDEDSIGVDPLEEGIDPAEHWSGVDRHGTTPHEQREGETLDERLEEEVPDTEPDLVPERPRASTPDSELDETIDEDPTLTEDDDLGTQREPEEFGPVLVSEEIESTGFVHSTKDDSTIAAEDRAERIERW</sequence>
<dbReference type="Proteomes" id="UP001589693">
    <property type="component" value="Unassembled WGS sequence"/>
</dbReference>
<proteinExistence type="predicted"/>
<keyword evidence="3" id="KW-1185">Reference proteome</keyword>
<evidence type="ECO:0000256" key="1">
    <source>
        <dbReference type="SAM" id="MobiDB-lite"/>
    </source>
</evidence>
<dbReference type="RefSeq" id="WP_377849705.1">
    <property type="nucleotide sequence ID" value="NZ_JBHLZU010000002.1"/>
</dbReference>
<feature type="compositionally biased region" description="Acidic residues" evidence="1">
    <location>
        <begin position="7"/>
        <end position="26"/>
    </location>
</feature>
<organism evidence="2 3">
    <name type="scientific">Allokutzneria oryzae</name>
    <dbReference type="NCBI Taxonomy" id="1378989"/>
    <lineage>
        <taxon>Bacteria</taxon>
        <taxon>Bacillati</taxon>
        <taxon>Actinomycetota</taxon>
        <taxon>Actinomycetes</taxon>
        <taxon>Pseudonocardiales</taxon>
        <taxon>Pseudonocardiaceae</taxon>
        <taxon>Allokutzneria</taxon>
    </lineage>
</organism>
<feature type="compositionally biased region" description="Basic and acidic residues" evidence="1">
    <location>
        <begin position="121"/>
        <end position="140"/>
    </location>
</feature>
<name>A0ABV5ZRD1_9PSEU</name>
<comment type="caution">
    <text evidence="2">The sequence shown here is derived from an EMBL/GenBank/DDBJ whole genome shotgun (WGS) entry which is preliminary data.</text>
</comment>